<proteinExistence type="predicted"/>
<dbReference type="InterPro" id="IPR001774">
    <property type="entry name" value="DSL"/>
</dbReference>
<keyword evidence="4 9" id="KW-0677">Repeat</keyword>
<feature type="disulfide bond" evidence="8">
    <location>
        <begin position="376"/>
        <end position="385"/>
    </location>
</feature>
<dbReference type="InterPro" id="IPR042635">
    <property type="entry name" value="MEGF10/SREC1/2-like"/>
</dbReference>
<sequence length="391" mass="44302">MSDMFYKVQQVSWTEDGSRQVDDHLVSCEGSGRVIVTLRSYSNPSHRKSNFKCCDIGFLSCSGCDAYFKLCVTQSVSSSAHSCNIGTSKTPVVGNKDDHRFNIRKEFAFTSFRRQPLNLQLEVWDWDKISDDDKVETLKRSVTPWTSSPVHYRERLTLQSNPRRVTVTLDMEVYCDKNYYGPSCSAKCVPRDDSSGHYTCDDQGRKVCRRHWYGNANFPMARKSAYRGGLVPSVRRTAFLTTTLTAGITTVAHDGSKVCLYGWHGENCTVFCVAQDDDQRGHYTCDNEGNKVCMDGYRPPDCTDCLLGRYGANCSLTCLTNDTSPSQQGYYYCTENGVKHCSPWWYGPECLEHCVPHDDSVHGHYTCDERDGRKVCRDGWEGPSCLDRKQN</sequence>
<dbReference type="GO" id="GO:0016020">
    <property type="term" value="C:membrane"/>
    <property type="evidence" value="ECO:0007669"/>
    <property type="project" value="UniProtKB-SubCell"/>
</dbReference>
<dbReference type="SUPFAM" id="SSF49562">
    <property type="entry name" value="C2 domain (Calcium/lipid-binding domain, CaLB)"/>
    <property type="match status" value="1"/>
</dbReference>
<dbReference type="PANTHER" id="PTHR24043">
    <property type="entry name" value="SCAVENGER RECEPTOR CLASS F"/>
    <property type="match status" value="1"/>
</dbReference>
<dbReference type="PROSITE" id="PS51051">
    <property type="entry name" value="DSL"/>
    <property type="match status" value="3"/>
</dbReference>
<keyword evidence="7" id="KW-0325">Glycoprotein</keyword>
<keyword evidence="2 9" id="KW-0245">EGF-like domain</keyword>
<comment type="function">
    <text evidence="9">Putative Notch ligand involved in the mediation of Notch signaling.</text>
</comment>
<comment type="caution">
    <text evidence="11">The sequence shown here is derived from an EMBL/GenBank/DDBJ whole genome shotgun (WGS) entry which is preliminary data.</text>
</comment>
<feature type="domain" description="DSL" evidence="10">
    <location>
        <begin position="257"/>
        <end position="302"/>
    </location>
</feature>
<reference evidence="11" key="1">
    <citation type="submission" date="2023-01" db="EMBL/GenBank/DDBJ databases">
        <title>Genome assembly of the deep-sea coral Lophelia pertusa.</title>
        <authorList>
            <person name="Herrera S."/>
            <person name="Cordes E."/>
        </authorList>
    </citation>
    <scope>NUCLEOTIDE SEQUENCE</scope>
    <source>
        <strain evidence="11">USNM1676648</strain>
        <tissue evidence="11">Polyp</tissue>
    </source>
</reference>
<dbReference type="Gene3D" id="2.10.25.140">
    <property type="match status" value="4"/>
</dbReference>
<keyword evidence="3 9" id="KW-0812">Transmembrane</keyword>
<evidence type="ECO:0000256" key="6">
    <source>
        <dbReference type="ARBA" id="ARBA00023157"/>
    </source>
</evidence>
<feature type="disulfide bond" evidence="8">
    <location>
        <begin position="341"/>
        <end position="350"/>
    </location>
</feature>
<comment type="subcellular location">
    <subcellularLocation>
        <location evidence="9">Membrane</location>
        <topology evidence="9">Single-pass type I membrane protein</topology>
    </subcellularLocation>
</comment>
<evidence type="ECO:0000256" key="3">
    <source>
        <dbReference type="ARBA" id="ARBA00022692"/>
    </source>
</evidence>
<evidence type="ECO:0000256" key="8">
    <source>
        <dbReference type="PROSITE-ProRule" id="PRU00377"/>
    </source>
</evidence>
<evidence type="ECO:0000256" key="5">
    <source>
        <dbReference type="ARBA" id="ARBA00022989"/>
    </source>
</evidence>
<dbReference type="AlphaFoldDB" id="A0A9X0CG40"/>
<keyword evidence="9" id="KW-0472">Membrane</keyword>
<accession>A0A9X0CG40</accession>
<keyword evidence="12" id="KW-1185">Reference proteome</keyword>
<feature type="disulfide bond" evidence="8">
    <location>
        <begin position="259"/>
        <end position="268"/>
    </location>
</feature>
<dbReference type="Gene3D" id="2.60.40.3510">
    <property type="match status" value="1"/>
</dbReference>
<keyword evidence="1 9" id="KW-0217">Developmental protein</keyword>
<gene>
    <name evidence="11" type="primary">JAG2</name>
    <name evidence="11" type="ORF">OS493_010110</name>
</gene>
<dbReference type="Pfam" id="PF01414">
    <property type="entry name" value="DSL"/>
    <property type="match status" value="3"/>
</dbReference>
<keyword evidence="6 8" id="KW-1015">Disulfide bond</keyword>
<dbReference type="InterPro" id="IPR011651">
    <property type="entry name" value="Notch_ligand_N"/>
</dbReference>
<protein>
    <recommendedName>
        <fullName evidence="9">Delta-like protein</fullName>
    </recommendedName>
</protein>
<name>A0A9X0CG40_9CNID</name>
<evidence type="ECO:0000256" key="7">
    <source>
        <dbReference type="ARBA" id="ARBA00023180"/>
    </source>
</evidence>
<evidence type="ECO:0000256" key="1">
    <source>
        <dbReference type="ARBA" id="ARBA00022473"/>
    </source>
</evidence>
<feature type="disulfide bond" evidence="8">
    <location>
        <begin position="293"/>
        <end position="302"/>
    </location>
</feature>
<comment type="caution">
    <text evidence="8">Lacks conserved residue(s) required for the propagation of feature annotation.</text>
</comment>
<evidence type="ECO:0000313" key="12">
    <source>
        <dbReference type="Proteomes" id="UP001163046"/>
    </source>
</evidence>
<dbReference type="InterPro" id="IPR035892">
    <property type="entry name" value="C2_domain_sf"/>
</dbReference>
<feature type="domain" description="DSL" evidence="10">
    <location>
        <begin position="339"/>
        <end position="385"/>
    </location>
</feature>
<dbReference type="Pfam" id="PF07657">
    <property type="entry name" value="MNNL"/>
    <property type="match status" value="1"/>
</dbReference>
<feature type="disulfide bond" evidence="8">
    <location>
        <begin position="188"/>
        <end position="200"/>
    </location>
</feature>
<dbReference type="Proteomes" id="UP001163046">
    <property type="component" value="Unassembled WGS sequence"/>
</dbReference>
<keyword evidence="9" id="KW-0732">Signal</keyword>
<dbReference type="GO" id="GO:0007219">
    <property type="term" value="P:Notch signaling pathway"/>
    <property type="evidence" value="ECO:0007669"/>
    <property type="project" value="InterPro"/>
</dbReference>
<evidence type="ECO:0000313" key="11">
    <source>
        <dbReference type="EMBL" id="KAJ7337253.1"/>
    </source>
</evidence>
<dbReference type="FunFam" id="2.10.25.140:FF:000001">
    <property type="entry name" value="Delta-like protein"/>
    <property type="match status" value="1"/>
</dbReference>
<dbReference type="EMBL" id="MU827781">
    <property type="protein sequence ID" value="KAJ7337253.1"/>
    <property type="molecule type" value="Genomic_DNA"/>
</dbReference>
<feature type="disulfide bond" evidence="8">
    <location>
        <begin position="175"/>
        <end position="184"/>
    </location>
</feature>
<evidence type="ECO:0000256" key="4">
    <source>
        <dbReference type="ARBA" id="ARBA00022737"/>
    </source>
</evidence>
<feature type="domain" description="DSL" evidence="10">
    <location>
        <begin position="173"/>
        <end position="217"/>
    </location>
</feature>
<organism evidence="11 12">
    <name type="scientific">Desmophyllum pertusum</name>
    <dbReference type="NCBI Taxonomy" id="174260"/>
    <lineage>
        <taxon>Eukaryota</taxon>
        <taxon>Metazoa</taxon>
        <taxon>Cnidaria</taxon>
        <taxon>Anthozoa</taxon>
        <taxon>Hexacorallia</taxon>
        <taxon>Scleractinia</taxon>
        <taxon>Caryophylliina</taxon>
        <taxon>Caryophylliidae</taxon>
        <taxon>Desmophyllum</taxon>
    </lineage>
</organism>
<keyword evidence="5 9" id="KW-1133">Transmembrane helix</keyword>
<dbReference type="OrthoDB" id="5972999at2759"/>
<dbReference type="SMART" id="SM00051">
    <property type="entry name" value="DSL"/>
    <property type="match status" value="3"/>
</dbReference>
<evidence type="ECO:0000256" key="9">
    <source>
        <dbReference type="RuleBase" id="RU280815"/>
    </source>
</evidence>
<evidence type="ECO:0000259" key="10">
    <source>
        <dbReference type="PROSITE" id="PS51051"/>
    </source>
</evidence>
<dbReference type="GO" id="GO:0005044">
    <property type="term" value="F:scavenger receptor activity"/>
    <property type="evidence" value="ECO:0007669"/>
    <property type="project" value="InterPro"/>
</dbReference>
<evidence type="ECO:0000256" key="2">
    <source>
        <dbReference type="ARBA" id="ARBA00022536"/>
    </source>
</evidence>
<dbReference type="PANTHER" id="PTHR24043:SF12">
    <property type="entry name" value="DELTA-LIKE PROTEIN"/>
    <property type="match status" value="1"/>
</dbReference>